<evidence type="ECO:0000313" key="10">
    <source>
        <dbReference type="Proteomes" id="UP000318661"/>
    </source>
</evidence>
<dbReference type="PANTHER" id="PTHR30003">
    <property type="entry name" value="L-LACTATE PERMEASE"/>
    <property type="match status" value="1"/>
</dbReference>
<evidence type="ECO:0000256" key="8">
    <source>
        <dbReference type="RuleBase" id="RU365092"/>
    </source>
</evidence>
<dbReference type="PANTHER" id="PTHR30003:SF0">
    <property type="entry name" value="GLYCOLATE PERMEASE GLCA-RELATED"/>
    <property type="match status" value="1"/>
</dbReference>
<comment type="similarity">
    <text evidence="2 8">Belongs to the lactate permease family.</text>
</comment>
<keyword evidence="7 8" id="KW-0472">Membrane</keyword>
<feature type="transmembrane region" description="Helical" evidence="8">
    <location>
        <begin position="189"/>
        <end position="212"/>
    </location>
</feature>
<reference evidence="9 10" key="1">
    <citation type="journal article" date="2019" name="Nat. Microbiol.">
        <title>Mediterranean grassland soil C-N compound turnover is dependent on rainfall and depth, and is mediated by genomically divergent microorganisms.</title>
        <authorList>
            <person name="Diamond S."/>
            <person name="Andeer P.F."/>
            <person name="Li Z."/>
            <person name="Crits-Christoph A."/>
            <person name="Burstein D."/>
            <person name="Anantharaman K."/>
            <person name="Lane K.R."/>
            <person name="Thomas B.C."/>
            <person name="Pan C."/>
            <person name="Northen T.R."/>
            <person name="Banfield J.F."/>
        </authorList>
    </citation>
    <scope>NUCLEOTIDE SEQUENCE [LARGE SCALE GENOMIC DNA]</scope>
    <source>
        <strain evidence="9">NP_2</strain>
    </source>
</reference>
<evidence type="ECO:0000256" key="5">
    <source>
        <dbReference type="ARBA" id="ARBA00022692"/>
    </source>
</evidence>
<evidence type="ECO:0000256" key="3">
    <source>
        <dbReference type="ARBA" id="ARBA00022448"/>
    </source>
</evidence>
<keyword evidence="4 8" id="KW-1003">Cell membrane</keyword>
<feature type="non-terminal residue" evidence="9">
    <location>
        <position position="1"/>
    </location>
</feature>
<evidence type="ECO:0000313" key="9">
    <source>
        <dbReference type="EMBL" id="TMJ06581.1"/>
    </source>
</evidence>
<evidence type="ECO:0000256" key="2">
    <source>
        <dbReference type="ARBA" id="ARBA00010100"/>
    </source>
</evidence>
<feature type="transmembrane region" description="Helical" evidence="8">
    <location>
        <begin position="136"/>
        <end position="157"/>
    </location>
</feature>
<dbReference type="GO" id="GO:0015129">
    <property type="term" value="F:lactate transmembrane transporter activity"/>
    <property type="evidence" value="ECO:0007669"/>
    <property type="project" value="UniProtKB-UniRule"/>
</dbReference>
<evidence type="ECO:0000256" key="4">
    <source>
        <dbReference type="ARBA" id="ARBA00022475"/>
    </source>
</evidence>
<keyword evidence="3 8" id="KW-0813">Transport</keyword>
<protein>
    <recommendedName>
        <fullName evidence="8">L-lactate permease</fullName>
    </recommendedName>
</protein>
<feature type="transmembrane region" description="Helical" evidence="8">
    <location>
        <begin position="349"/>
        <end position="371"/>
    </location>
</feature>
<evidence type="ECO:0000256" key="7">
    <source>
        <dbReference type="ARBA" id="ARBA00023136"/>
    </source>
</evidence>
<comment type="caution">
    <text evidence="8">Lacks conserved residue(s) required for the propagation of feature annotation.</text>
</comment>
<dbReference type="Proteomes" id="UP000318661">
    <property type="component" value="Unassembled WGS sequence"/>
</dbReference>
<feature type="transmembrane region" description="Helical" evidence="8">
    <location>
        <begin position="23"/>
        <end position="43"/>
    </location>
</feature>
<comment type="function">
    <text evidence="8">Uptake of L-lactate across the membrane. Can also transport D-lactate and glycolate.</text>
</comment>
<dbReference type="Pfam" id="PF02652">
    <property type="entry name" value="Lactate_perm"/>
    <property type="match status" value="1"/>
</dbReference>
<dbReference type="InterPro" id="IPR003804">
    <property type="entry name" value="Lactate_perm"/>
</dbReference>
<evidence type="ECO:0000256" key="1">
    <source>
        <dbReference type="ARBA" id="ARBA00004651"/>
    </source>
</evidence>
<feature type="transmembrane region" description="Helical" evidence="8">
    <location>
        <begin position="233"/>
        <end position="253"/>
    </location>
</feature>
<feature type="transmembrane region" description="Helical" evidence="8">
    <location>
        <begin position="79"/>
        <end position="98"/>
    </location>
</feature>
<gene>
    <name evidence="9" type="ORF">E6G99_08775</name>
</gene>
<keyword evidence="6 8" id="KW-1133">Transmembrane helix</keyword>
<dbReference type="AlphaFoldDB" id="A0A537LEZ3"/>
<proteinExistence type="inferred from homology"/>
<sequence length="373" mass="39014">TMGDMASSFQALRAVTGLPPRQLGIWIAALLGIASVATGFAVAHVHAGTRPYRRAFGAILVLGVAMGGTQLLLALSQHWIIASFGAGMVGLVVSMGLARLARRRGPGYLGLLPAWPPPQGRREPPRPAPPAGAEMSFHLAFLPYYALIGVVAVATFIPPLNRLLDAVAVSFHFGTAQTGLGWTTESGAFHIPVFGHPGALLLYTSVLAVLLYRVAGRTVPDWRRLWRQVAVQGVPTTMTIITLVGVATVMAYSGMTFVLARGLTAAVGPLFPLLSPFLGLLGTVITGSNTNSNVLFGALQRDSARLLQMNPVLMAALQTAGGALGSMVAPAKVVLATATTGLAGREGPVIRITARYALLLTALMGFIGMLVQR</sequence>
<keyword evidence="5 8" id="KW-0812">Transmembrane</keyword>
<dbReference type="GO" id="GO:0015295">
    <property type="term" value="F:solute:proton symporter activity"/>
    <property type="evidence" value="ECO:0007669"/>
    <property type="project" value="TreeGrafter"/>
</dbReference>
<comment type="subcellular location">
    <subcellularLocation>
        <location evidence="1 8">Cell membrane</location>
        <topology evidence="1 8">Multi-pass membrane protein</topology>
    </subcellularLocation>
</comment>
<name>A0A537LEZ3_9BACT</name>
<comment type="caution">
    <text evidence="9">The sequence shown here is derived from an EMBL/GenBank/DDBJ whole genome shotgun (WGS) entry which is preliminary data.</text>
</comment>
<evidence type="ECO:0000256" key="6">
    <source>
        <dbReference type="ARBA" id="ARBA00022989"/>
    </source>
</evidence>
<dbReference type="GO" id="GO:0005886">
    <property type="term" value="C:plasma membrane"/>
    <property type="evidence" value="ECO:0007669"/>
    <property type="project" value="UniProtKB-SubCell"/>
</dbReference>
<feature type="transmembrane region" description="Helical" evidence="8">
    <location>
        <begin position="55"/>
        <end position="73"/>
    </location>
</feature>
<feature type="transmembrane region" description="Helical" evidence="8">
    <location>
        <begin position="273"/>
        <end position="299"/>
    </location>
</feature>
<dbReference type="EMBL" id="VBAJ01000225">
    <property type="protein sequence ID" value="TMJ06581.1"/>
    <property type="molecule type" value="Genomic_DNA"/>
</dbReference>
<organism evidence="9 10">
    <name type="scientific">Candidatus Segetimicrobium genomatis</name>
    <dbReference type="NCBI Taxonomy" id="2569760"/>
    <lineage>
        <taxon>Bacteria</taxon>
        <taxon>Bacillati</taxon>
        <taxon>Candidatus Sysuimicrobiota</taxon>
        <taxon>Candidatus Sysuimicrobiia</taxon>
        <taxon>Candidatus Sysuimicrobiales</taxon>
        <taxon>Candidatus Segetimicrobiaceae</taxon>
        <taxon>Candidatus Segetimicrobium</taxon>
    </lineage>
</organism>
<accession>A0A537LEZ3</accession>